<dbReference type="Gramene" id="TraesCAD_scaffold_021545_01G000200.1">
    <property type="protein sequence ID" value="TraesCAD_scaffold_021545_01G000200.1"/>
    <property type="gene ID" value="TraesCAD_scaffold_021545_01G000200"/>
</dbReference>
<dbReference type="AlphaFoldDB" id="A0A3B5Y7E9"/>
<dbReference type="Gramene" id="TraesJAG1A03G00178950.1">
    <property type="protein sequence ID" value="TraesJAG1A03G00178950.1"/>
    <property type="gene ID" value="TraesJAG1A03G00178950"/>
</dbReference>
<dbReference type="KEGG" id="taes:123183227"/>
<dbReference type="Gramene" id="TraesCS1A03G1063300.1">
    <property type="protein sequence ID" value="TraesCS1A03G1063300.1.CDS"/>
    <property type="gene ID" value="TraesCS1A03G1063300"/>
</dbReference>
<evidence type="ECO:0000313" key="1">
    <source>
        <dbReference type="EnsemblPlants" id="TraesCS1A02G438100.1"/>
    </source>
</evidence>
<dbReference type="EnsemblPlants" id="TraesCS1A02G438100.1">
    <property type="protein sequence ID" value="TraesCS1A02G438100.1"/>
    <property type="gene ID" value="TraesCS1A02G438100"/>
</dbReference>
<dbReference type="Gramene" id="TraesMAC1A03G00179830.1">
    <property type="protein sequence ID" value="TraesMAC1A03G00179830.1"/>
    <property type="gene ID" value="TraesMAC1A03G00179830"/>
</dbReference>
<sequence>MGPVRCAARSLSGSLLQRTRAAVAGEGRRLVPSTFMRPRQLSGEVSSERSQVPERLLLETGRIMRNRQLASEISKRLQEPSALESEVQCRMEALLASWHNLEELHKEAAPDAFELYVKAYGNAAKAVVRGAAKALLYFCMISSVILGDK</sequence>
<gene>
    <name evidence="1" type="primary">LOC123183227</name>
</gene>
<accession>A0A3B5Y7E9</accession>
<dbReference type="Gramene" id="TraesSTA1A03G00180220.1">
    <property type="protein sequence ID" value="TraesSTA1A03G00180220.1"/>
    <property type="gene ID" value="TraesSTA1A03G00180220"/>
</dbReference>
<protein>
    <submittedName>
        <fullName evidence="1">Uncharacterized protein</fullName>
    </submittedName>
</protein>
<evidence type="ECO:0000313" key="2">
    <source>
        <dbReference type="Proteomes" id="UP000019116"/>
    </source>
</evidence>
<dbReference type="Gramene" id="TraesNOR1A03G00180750.1">
    <property type="protein sequence ID" value="TraesNOR1A03G00180750.1"/>
    <property type="gene ID" value="TraesNOR1A03G00180750"/>
</dbReference>
<dbReference type="Proteomes" id="UP000019116">
    <property type="component" value="Chromosome 1A"/>
</dbReference>
<reference evidence="1" key="1">
    <citation type="submission" date="2018-08" db="EMBL/GenBank/DDBJ databases">
        <authorList>
            <person name="Rossello M."/>
        </authorList>
    </citation>
    <scope>NUCLEOTIDE SEQUENCE [LARGE SCALE GENOMIC DNA]</scope>
    <source>
        <strain evidence="1">cv. Chinese Spring</strain>
    </source>
</reference>
<organism evidence="1">
    <name type="scientific">Triticum aestivum</name>
    <name type="common">Wheat</name>
    <dbReference type="NCBI Taxonomy" id="4565"/>
    <lineage>
        <taxon>Eukaryota</taxon>
        <taxon>Viridiplantae</taxon>
        <taxon>Streptophyta</taxon>
        <taxon>Embryophyta</taxon>
        <taxon>Tracheophyta</taxon>
        <taxon>Spermatophyta</taxon>
        <taxon>Magnoliopsida</taxon>
        <taxon>Liliopsida</taxon>
        <taxon>Poales</taxon>
        <taxon>Poaceae</taxon>
        <taxon>BOP clade</taxon>
        <taxon>Pooideae</taxon>
        <taxon>Triticodae</taxon>
        <taxon>Triticeae</taxon>
        <taxon>Triticinae</taxon>
        <taxon>Triticum</taxon>
    </lineage>
</organism>
<dbReference type="RefSeq" id="XP_044451932.1">
    <property type="nucleotide sequence ID" value="XM_044595997.1"/>
</dbReference>
<dbReference type="Gramene" id="TraesLAC1A03G00182420.1">
    <property type="protein sequence ID" value="TraesLAC1A03G00182420.1"/>
    <property type="gene ID" value="TraesLAC1A03G00182420"/>
</dbReference>
<dbReference type="Gramene" id="TraesROB_scaffold_040757_01G000100.1">
    <property type="protein sequence ID" value="TraesROB_scaffold_040757_01G000100.1"/>
    <property type="gene ID" value="TraesROB_scaffold_040757_01G000100"/>
</dbReference>
<proteinExistence type="predicted"/>
<dbReference type="Gramene" id="TraesWEE_scaffold_010721_01G000200.1">
    <property type="protein sequence ID" value="TraesWEE_scaffold_010721_01G000200.1"/>
    <property type="gene ID" value="TraesWEE_scaffold_010721_01G000200"/>
</dbReference>
<dbReference type="Gramene" id="TraesCS1A02G438100.1">
    <property type="protein sequence ID" value="TraesCS1A02G438100.1"/>
    <property type="gene ID" value="TraesCS1A02G438100"/>
</dbReference>
<name>A0A3B5Y7E9_WHEAT</name>
<dbReference type="Gramene" id="TraesARI1A03G00181480.1">
    <property type="protein sequence ID" value="TraesARI1A03G00181480.1"/>
    <property type="gene ID" value="TraesARI1A03G00181480"/>
</dbReference>
<keyword evidence="2" id="KW-1185">Reference proteome</keyword>
<dbReference type="Gramene" id="TraesPARA_EIv1.0_0001740.1">
    <property type="protein sequence ID" value="TraesPARA_EIv1.0_0001740.1.CDS"/>
    <property type="gene ID" value="TraesPARA_EIv1.0_0001740"/>
</dbReference>
<dbReference type="Gramene" id="TraesLDM1A03G00182380.1">
    <property type="protein sequence ID" value="TraesLDM1A03G00182380.1"/>
    <property type="gene ID" value="TraesLDM1A03G00182380"/>
</dbReference>
<reference evidence="1" key="2">
    <citation type="submission" date="2018-10" db="UniProtKB">
        <authorList>
            <consortium name="EnsemblPlants"/>
        </authorList>
    </citation>
    <scope>IDENTIFICATION</scope>
</reference>
<dbReference type="GeneID" id="123183227"/>